<reference evidence="5" key="1">
    <citation type="submission" date="2019-08" db="EMBL/GenBank/DDBJ databases">
        <title>Complete Genome Sequence of the Polysaccharide-Degrading Rumen Bacterium Pseudobutyrivibrio xylanivorans MA3014.</title>
        <authorList>
            <person name="Palevich N."/>
            <person name="Maclean P.H."/>
            <person name="Kelly W.J."/>
            <person name="Leahy S.C."/>
            <person name="Rakonjac J."/>
            <person name="Attwood G.T."/>
        </authorList>
    </citation>
    <scope>NUCLEOTIDE SEQUENCE [LARGE SCALE GENOMIC DNA]</scope>
    <source>
        <strain evidence="5">MA3014</strain>
    </source>
</reference>
<evidence type="ECO:0000256" key="1">
    <source>
        <dbReference type="ARBA" id="ARBA00022692"/>
    </source>
</evidence>
<keyword evidence="2 3" id="KW-1133">Transmembrane helix</keyword>
<accession>A0A5P6VN89</accession>
<evidence type="ECO:0000256" key="3">
    <source>
        <dbReference type="SAM" id="Phobius"/>
    </source>
</evidence>
<proteinExistence type="predicted"/>
<feature type="transmembrane region" description="Helical" evidence="3">
    <location>
        <begin position="118"/>
        <end position="140"/>
    </location>
</feature>
<dbReference type="RefSeq" id="WP_151622621.1">
    <property type="nucleotide sequence ID" value="NZ_CP043028.1"/>
</dbReference>
<dbReference type="Gene3D" id="1.10.1760.20">
    <property type="match status" value="1"/>
</dbReference>
<organism evidence="4 5">
    <name type="scientific">Pseudobutyrivibrio xylanivorans</name>
    <dbReference type="NCBI Taxonomy" id="185007"/>
    <lineage>
        <taxon>Bacteria</taxon>
        <taxon>Bacillati</taxon>
        <taxon>Bacillota</taxon>
        <taxon>Clostridia</taxon>
        <taxon>Lachnospirales</taxon>
        <taxon>Lachnospiraceae</taxon>
        <taxon>Pseudobutyrivibrio</taxon>
    </lineage>
</organism>
<protein>
    <submittedName>
        <fullName evidence="4">ECF transporter S component</fullName>
    </submittedName>
</protein>
<sequence length="187" mass="20022">MSDTTLSITNTDKTRKMIFAALFASLTCVSTMIIKIPTPTNGYIHPGDGFVLLSSLLLGPVWGTLAAGIGSALSDLIGGYFIYVPATFIIKSLTALVGYYVFHFLLRLIGTNTNAPQLILGGIAGEFIMVAGYFLFEIFMLSVLNDTSLEASTIASAASIIPNIIQAMFGVIISTILYPILFKKLPI</sequence>
<feature type="transmembrane region" description="Helical" evidence="3">
    <location>
        <begin position="50"/>
        <end position="74"/>
    </location>
</feature>
<keyword evidence="1 3" id="KW-0812">Transmembrane</keyword>
<gene>
    <name evidence="4" type="ORF">FXF36_04180</name>
</gene>
<keyword evidence="3" id="KW-0472">Membrane</keyword>
<dbReference type="KEGG" id="pxv:FXF36_04180"/>
<evidence type="ECO:0000256" key="2">
    <source>
        <dbReference type="ARBA" id="ARBA00022989"/>
    </source>
</evidence>
<feature type="transmembrane region" description="Helical" evidence="3">
    <location>
        <begin position="160"/>
        <end position="181"/>
    </location>
</feature>
<evidence type="ECO:0000313" key="5">
    <source>
        <dbReference type="Proteomes" id="UP000327030"/>
    </source>
</evidence>
<name>A0A5P6VN89_PSEXY</name>
<dbReference type="AlphaFoldDB" id="A0A5P6VN89"/>
<dbReference type="Proteomes" id="UP000327030">
    <property type="component" value="Chromosome 1"/>
</dbReference>
<dbReference type="PANTHER" id="PTHR37815">
    <property type="entry name" value="UPF0397 PROTEIN BC_2624-RELATED"/>
    <property type="match status" value="1"/>
</dbReference>
<dbReference type="EMBL" id="CP043028">
    <property type="protein sequence ID" value="QFJ54125.1"/>
    <property type="molecule type" value="Genomic_DNA"/>
</dbReference>
<dbReference type="OrthoDB" id="411368at2"/>
<dbReference type="Pfam" id="PF07155">
    <property type="entry name" value="ECF-ribofla_trS"/>
    <property type="match status" value="1"/>
</dbReference>
<feature type="transmembrane region" description="Helical" evidence="3">
    <location>
        <begin position="17"/>
        <end position="38"/>
    </location>
</feature>
<dbReference type="PANTHER" id="PTHR37815:SF3">
    <property type="entry name" value="UPF0397 PROTEIN SPR0429"/>
    <property type="match status" value="1"/>
</dbReference>
<feature type="transmembrane region" description="Helical" evidence="3">
    <location>
        <begin position="80"/>
        <end position="106"/>
    </location>
</feature>
<evidence type="ECO:0000313" key="4">
    <source>
        <dbReference type="EMBL" id="QFJ54125.1"/>
    </source>
</evidence>
<dbReference type="GO" id="GO:0016020">
    <property type="term" value="C:membrane"/>
    <property type="evidence" value="ECO:0007669"/>
    <property type="project" value="InterPro"/>
</dbReference>
<dbReference type="InterPro" id="IPR009825">
    <property type="entry name" value="ECF_substrate-spec-like"/>
</dbReference>